<dbReference type="EMBL" id="CBTK010000122">
    <property type="protein sequence ID" value="CDH45104.1"/>
    <property type="molecule type" value="Genomic_DNA"/>
</dbReference>
<evidence type="ECO:0000256" key="8">
    <source>
        <dbReference type="ARBA" id="ARBA00023136"/>
    </source>
</evidence>
<keyword evidence="3" id="KW-1003">Cell membrane</keyword>
<keyword evidence="6 11" id="KW-0812">Transmembrane</keyword>
<evidence type="ECO:0000256" key="2">
    <source>
        <dbReference type="ARBA" id="ARBA00021549"/>
    </source>
</evidence>
<comment type="similarity">
    <text evidence="9">Belongs to the GSP H family.</text>
</comment>
<dbReference type="GO" id="GO:0015628">
    <property type="term" value="P:protein secretion by the type II secretion system"/>
    <property type="evidence" value="ECO:0007669"/>
    <property type="project" value="InterPro"/>
</dbReference>
<dbReference type="Pfam" id="PF07963">
    <property type="entry name" value="N_methyl"/>
    <property type="match status" value="1"/>
</dbReference>
<keyword evidence="4" id="KW-0488">Methylation</keyword>
<dbReference type="OrthoDB" id="2313614at2"/>
<evidence type="ECO:0000256" key="3">
    <source>
        <dbReference type="ARBA" id="ARBA00022475"/>
    </source>
</evidence>
<proteinExistence type="inferred from homology"/>
<evidence type="ECO:0000256" key="4">
    <source>
        <dbReference type="ARBA" id="ARBA00022481"/>
    </source>
</evidence>
<evidence type="ECO:0000256" key="1">
    <source>
        <dbReference type="ARBA" id="ARBA00004377"/>
    </source>
</evidence>
<evidence type="ECO:0000256" key="9">
    <source>
        <dbReference type="ARBA" id="ARBA00025772"/>
    </source>
</evidence>
<name>A0A7U7J3D2_9GAMM</name>
<dbReference type="InterPro" id="IPR012902">
    <property type="entry name" value="N_methyl_site"/>
</dbReference>
<dbReference type="NCBIfam" id="TIGR02532">
    <property type="entry name" value="IV_pilin_GFxxxE"/>
    <property type="match status" value="1"/>
</dbReference>
<evidence type="ECO:0000313" key="13">
    <source>
        <dbReference type="EMBL" id="CDH45104.1"/>
    </source>
</evidence>
<dbReference type="AlphaFoldDB" id="A0A7U7J3D2"/>
<dbReference type="GO" id="GO:0005886">
    <property type="term" value="C:plasma membrane"/>
    <property type="evidence" value="ECO:0007669"/>
    <property type="project" value="UniProtKB-SubCell"/>
</dbReference>
<dbReference type="Proteomes" id="UP000019184">
    <property type="component" value="Unassembled WGS sequence"/>
</dbReference>
<sequence length="172" mass="18221">MNRQRGFTLIELIITVAIVAIVLAIGVPSFQGMIRDNRLATQVNELVTAMNLARSEAIKRGRRVTLCKSADGANCATSGGYQQGWIVFVDPNDNAVVDVGEQVLRVKAAMEGNLTLTGNSTVQSYISYVAGGMSQLVTGGFQAGTLTLCATPKARSIIINSLGRARLAETSC</sequence>
<dbReference type="InterPro" id="IPR045584">
    <property type="entry name" value="Pilin-like"/>
</dbReference>
<evidence type="ECO:0000259" key="12">
    <source>
        <dbReference type="Pfam" id="PF12019"/>
    </source>
</evidence>
<keyword evidence="8 11" id="KW-0472">Membrane</keyword>
<organism evidence="13 14">
    <name type="scientific">Candidatus Contendobacter odensis Run_B_J11</name>
    <dbReference type="NCBI Taxonomy" id="1400861"/>
    <lineage>
        <taxon>Bacteria</taxon>
        <taxon>Pseudomonadati</taxon>
        <taxon>Pseudomonadota</taxon>
        <taxon>Gammaproteobacteria</taxon>
        <taxon>Candidatus Competibacteraceae</taxon>
        <taxon>Candidatus Contendibacter</taxon>
    </lineage>
</organism>
<dbReference type="GO" id="GO:0015627">
    <property type="term" value="C:type II protein secretion system complex"/>
    <property type="evidence" value="ECO:0007669"/>
    <property type="project" value="InterPro"/>
</dbReference>
<dbReference type="RefSeq" id="WP_034432465.1">
    <property type="nucleotide sequence ID" value="NZ_CBTK010000122.1"/>
</dbReference>
<protein>
    <recommendedName>
        <fullName evidence="2">Type II secretion system protein H</fullName>
    </recommendedName>
    <alternativeName>
        <fullName evidence="10">General secretion pathway protein H</fullName>
    </alternativeName>
</protein>
<dbReference type="Pfam" id="PF12019">
    <property type="entry name" value="GspH"/>
    <property type="match status" value="1"/>
</dbReference>
<evidence type="ECO:0000256" key="5">
    <source>
        <dbReference type="ARBA" id="ARBA00022519"/>
    </source>
</evidence>
<evidence type="ECO:0000256" key="6">
    <source>
        <dbReference type="ARBA" id="ARBA00022692"/>
    </source>
</evidence>
<comment type="subcellular location">
    <subcellularLocation>
        <location evidence="1">Cell inner membrane</location>
        <topology evidence="1">Single-pass membrane protein</topology>
    </subcellularLocation>
</comment>
<feature type="transmembrane region" description="Helical" evidence="11">
    <location>
        <begin position="6"/>
        <end position="30"/>
    </location>
</feature>
<dbReference type="InterPro" id="IPR022346">
    <property type="entry name" value="T2SS_GspH"/>
</dbReference>
<keyword evidence="5" id="KW-0997">Cell inner membrane</keyword>
<comment type="caution">
    <text evidence="13">The sequence shown here is derived from an EMBL/GenBank/DDBJ whole genome shotgun (WGS) entry which is preliminary data.</text>
</comment>
<evidence type="ECO:0000256" key="10">
    <source>
        <dbReference type="ARBA" id="ARBA00030775"/>
    </source>
</evidence>
<gene>
    <name evidence="13" type="ORF">BN874_2080006</name>
</gene>
<evidence type="ECO:0000256" key="11">
    <source>
        <dbReference type="SAM" id="Phobius"/>
    </source>
</evidence>
<reference evidence="13 14" key="1">
    <citation type="journal article" date="2014" name="ISME J.">
        <title>Candidatus Competibacter-lineage genomes retrieved from metagenomes reveal functional metabolic diversity.</title>
        <authorList>
            <person name="McIlroy S.J."/>
            <person name="Albertsen M."/>
            <person name="Andresen E.K."/>
            <person name="Saunders A.M."/>
            <person name="Kristiansen R."/>
            <person name="Stokholm-Bjerregaard M."/>
            <person name="Nielsen K.L."/>
            <person name="Nielsen P.H."/>
        </authorList>
    </citation>
    <scope>NUCLEOTIDE SEQUENCE [LARGE SCALE GENOMIC DNA]</scope>
    <source>
        <strain evidence="13 14">Run_B_J11</strain>
    </source>
</reference>
<keyword evidence="7 11" id="KW-1133">Transmembrane helix</keyword>
<dbReference type="SUPFAM" id="SSF54523">
    <property type="entry name" value="Pili subunits"/>
    <property type="match status" value="1"/>
</dbReference>
<feature type="domain" description="General secretion pathway GspH" evidence="12">
    <location>
        <begin position="42"/>
        <end position="163"/>
    </location>
</feature>
<accession>A0A7U7J3D2</accession>
<evidence type="ECO:0000313" key="14">
    <source>
        <dbReference type="Proteomes" id="UP000019184"/>
    </source>
</evidence>
<keyword evidence="14" id="KW-1185">Reference proteome</keyword>
<dbReference type="PROSITE" id="PS00409">
    <property type="entry name" value="PROKAR_NTER_METHYL"/>
    <property type="match status" value="1"/>
</dbReference>
<evidence type="ECO:0000256" key="7">
    <source>
        <dbReference type="ARBA" id="ARBA00022989"/>
    </source>
</evidence>
<dbReference type="Gene3D" id="3.55.40.10">
    <property type="entry name" value="minor pseudopilin epsh domain"/>
    <property type="match status" value="1"/>
</dbReference>